<keyword evidence="1" id="KW-0812">Transmembrane</keyword>
<feature type="domain" description="TraD/TraG TraM recognition site" evidence="2">
    <location>
        <begin position="434"/>
        <end position="542"/>
    </location>
</feature>
<reference evidence="3" key="2">
    <citation type="submission" date="2020-09" db="EMBL/GenBank/DDBJ databases">
        <authorList>
            <person name="Sun Q."/>
            <person name="Ohkuma M."/>
        </authorList>
    </citation>
    <scope>NUCLEOTIDE SEQUENCE</scope>
    <source>
        <strain evidence="3">JCM 13919</strain>
    </source>
</reference>
<dbReference type="Pfam" id="PF12696">
    <property type="entry name" value="TraG-D_C"/>
    <property type="match status" value="1"/>
</dbReference>
<dbReference type="EMBL" id="BMOB01000008">
    <property type="protein sequence ID" value="GGI89939.1"/>
    <property type="molecule type" value="Genomic_DNA"/>
</dbReference>
<name>A0A917JZP2_9GAMM</name>
<dbReference type="InterPro" id="IPR032689">
    <property type="entry name" value="TraG-D_C"/>
</dbReference>
<accession>A0A917JZP2</accession>
<organism evidence="3 4">
    <name type="scientific">Legionella impletisoli</name>
    <dbReference type="NCBI Taxonomy" id="343510"/>
    <lineage>
        <taxon>Bacteria</taxon>
        <taxon>Pseudomonadati</taxon>
        <taxon>Pseudomonadota</taxon>
        <taxon>Gammaproteobacteria</taxon>
        <taxon>Legionellales</taxon>
        <taxon>Legionellaceae</taxon>
        <taxon>Legionella</taxon>
    </lineage>
</organism>
<keyword evidence="4" id="KW-1185">Reference proteome</keyword>
<evidence type="ECO:0000313" key="3">
    <source>
        <dbReference type="EMBL" id="GGI89939.1"/>
    </source>
</evidence>
<keyword evidence="1" id="KW-1133">Transmembrane helix</keyword>
<proteinExistence type="predicted"/>
<comment type="caution">
    <text evidence="3">The sequence shown here is derived from an EMBL/GenBank/DDBJ whole genome shotgun (WGS) entry which is preliminary data.</text>
</comment>
<dbReference type="SUPFAM" id="SSF52540">
    <property type="entry name" value="P-loop containing nucleoside triphosphate hydrolases"/>
    <property type="match status" value="1"/>
</dbReference>
<dbReference type="CDD" id="cd01127">
    <property type="entry name" value="TrwB_TraG_TraD_VirD4"/>
    <property type="match status" value="1"/>
</dbReference>
<dbReference type="InterPro" id="IPR027417">
    <property type="entry name" value="P-loop_NTPase"/>
</dbReference>
<dbReference type="PANTHER" id="PTHR30121">
    <property type="entry name" value="UNCHARACTERIZED PROTEIN YJGR-RELATED"/>
    <property type="match status" value="1"/>
</dbReference>
<dbReference type="RefSeq" id="WP_131777086.1">
    <property type="nucleotide sequence ID" value="NZ_BMOB01000008.1"/>
</dbReference>
<feature type="transmembrane region" description="Helical" evidence="1">
    <location>
        <begin position="39"/>
        <end position="70"/>
    </location>
</feature>
<dbReference type="PANTHER" id="PTHR30121:SF6">
    <property type="entry name" value="SLR6007 PROTEIN"/>
    <property type="match status" value="1"/>
</dbReference>
<dbReference type="OrthoDB" id="7817736at2"/>
<evidence type="ECO:0000256" key="1">
    <source>
        <dbReference type="SAM" id="Phobius"/>
    </source>
</evidence>
<dbReference type="AlphaFoldDB" id="A0A917JZP2"/>
<dbReference type="Gene3D" id="3.40.50.300">
    <property type="entry name" value="P-loop containing nucleotide triphosphate hydrolases"/>
    <property type="match status" value="2"/>
</dbReference>
<evidence type="ECO:0000313" key="4">
    <source>
        <dbReference type="Proteomes" id="UP000630149"/>
    </source>
</evidence>
<gene>
    <name evidence="3" type="primary">icmO</name>
    <name evidence="3" type="ORF">GCM10007966_18330</name>
</gene>
<reference evidence="3" key="1">
    <citation type="journal article" date="2014" name="Int. J. Syst. Evol. Microbiol.">
        <title>Complete genome sequence of Corynebacterium casei LMG S-19264T (=DSM 44701T), isolated from a smear-ripened cheese.</title>
        <authorList>
            <consortium name="US DOE Joint Genome Institute (JGI-PGF)"/>
            <person name="Walter F."/>
            <person name="Albersmeier A."/>
            <person name="Kalinowski J."/>
            <person name="Ruckert C."/>
        </authorList>
    </citation>
    <scope>NUCLEOTIDE SEQUENCE</scope>
    <source>
        <strain evidence="3">JCM 13919</strain>
    </source>
</reference>
<dbReference type="Proteomes" id="UP000630149">
    <property type="component" value="Unassembled WGS sequence"/>
</dbReference>
<protein>
    <submittedName>
        <fullName evidence="3">Phosphoesterase</fullName>
    </submittedName>
</protein>
<sequence length="779" mass="87387">MMRGIDSRHEIDPTQLLRDTRTLGQRISDFFSDPTNVSIVLISLAAILYYFSELAIFLLAIGVLSFFYTYTRKQTLPFRLPKTAHVKDYNDLKPGIKTPNISRGIAFFGNDSKTNEELWFTNDDMRTHALIFGSTGSGKTETLVSIAFNALVQGSGFIYVDGKGDNSLYAKIFSMVRSMGREDDLLLVNFMTGARDIIGPQERRLSNTLNPFCQGSSSMLTQLVVSLMGGASQSSDGDMWKGRAIAFVEALMRLLVYMRDEGAILLDADTIRNYFDLQRLETIVIDKIFPRDDQESVNIESIPKVVTDPLRNYLSTLPGYNKEKKGKQVSQVLEQHGFITMQLVRAFSSLADTYGHIVRTNLAEVDFKDVVLNRRILVVLLPALEKSPDELANLGKIIVSSLKAMMAAGLGEEVEGDYRDVIERKPTNAPTPYICVLDEYGYYAVQGFAVVPAQARSLGFSAIFAGQDLPAFQKASKEEAASIGANTNIKICMKLEDPVETWDFFTKTAGEAYVTKVDSFQTKETSIANSYLDTKSSSFEKRARIDLLDLKEQSEGEAHIFFKSKIVRARMFYANPKPVKHLKINQFVKVEEPPDEYLQKLHKQLSGFHKILESGDISINKEVHTEEIALISKTLRESTIEEPIERGVSALLAFHGHNEPEAVEEILEEETPGALTIFTKLYQSESAPKLLVSDVERFSMPLLNINVTRDYMMNIERLSGEKDKLAGNIANELIKDFQAATHYPPDERDNITAQELTDIVASLFEDIARERERAKSTES</sequence>
<dbReference type="InterPro" id="IPR051162">
    <property type="entry name" value="T4SS_component"/>
</dbReference>
<evidence type="ECO:0000259" key="2">
    <source>
        <dbReference type="Pfam" id="PF12696"/>
    </source>
</evidence>
<keyword evidence="1" id="KW-0472">Membrane</keyword>